<protein>
    <recommendedName>
        <fullName evidence="2">Thioesterase domain-containing protein</fullName>
    </recommendedName>
</protein>
<name>A0A0R0II97_SOYBN</name>
<proteinExistence type="predicted"/>
<evidence type="ECO:0000256" key="1">
    <source>
        <dbReference type="ARBA" id="ARBA00022801"/>
    </source>
</evidence>
<dbReference type="Pfam" id="PF03061">
    <property type="entry name" value="4HBT"/>
    <property type="match status" value="1"/>
</dbReference>
<dbReference type="PANTHER" id="PTHR43240">
    <property type="entry name" value="1,4-DIHYDROXY-2-NAPHTHOYL-COA THIOESTERASE 1"/>
    <property type="match status" value="1"/>
</dbReference>
<dbReference type="SMR" id="A0A0R0II97"/>
<feature type="domain" description="Thioesterase" evidence="2">
    <location>
        <begin position="37"/>
        <end position="107"/>
    </location>
</feature>
<gene>
    <name evidence="3" type="ORF">GLYMA_09G236300</name>
</gene>
<dbReference type="Gramene" id="KRH40073">
    <property type="protein sequence ID" value="KRH40073"/>
    <property type="gene ID" value="GLYMA_09G236300"/>
</dbReference>
<dbReference type="InParanoid" id="A0A0R0II97"/>
<keyword evidence="5" id="KW-1185">Reference proteome</keyword>
<reference evidence="3 4" key="1">
    <citation type="journal article" date="2010" name="Nature">
        <title>Genome sequence of the palaeopolyploid soybean.</title>
        <authorList>
            <person name="Schmutz J."/>
            <person name="Cannon S.B."/>
            <person name="Schlueter J."/>
            <person name="Ma J."/>
            <person name="Mitros T."/>
            <person name="Nelson W."/>
            <person name="Hyten D.L."/>
            <person name="Song Q."/>
            <person name="Thelen J.J."/>
            <person name="Cheng J."/>
            <person name="Xu D."/>
            <person name="Hellsten U."/>
            <person name="May G.D."/>
            <person name="Yu Y."/>
            <person name="Sakurai T."/>
            <person name="Umezawa T."/>
            <person name="Bhattacharyya M.K."/>
            <person name="Sandhu D."/>
            <person name="Valliyodan B."/>
            <person name="Lindquist E."/>
            <person name="Peto M."/>
            <person name="Grant D."/>
            <person name="Shu S."/>
            <person name="Goodstein D."/>
            <person name="Barry K."/>
            <person name="Futrell-Griggs M."/>
            <person name="Abernathy B."/>
            <person name="Du J."/>
            <person name="Tian Z."/>
            <person name="Zhu L."/>
            <person name="Gill N."/>
            <person name="Joshi T."/>
            <person name="Libault M."/>
            <person name="Sethuraman A."/>
            <person name="Zhang X.-C."/>
            <person name="Shinozaki K."/>
            <person name="Nguyen H.T."/>
            <person name="Wing R.A."/>
            <person name="Cregan P."/>
            <person name="Specht J."/>
            <person name="Grimwood J."/>
            <person name="Rokhsar D."/>
            <person name="Stacey G."/>
            <person name="Shoemaker R.C."/>
            <person name="Jackson S.A."/>
        </authorList>
    </citation>
    <scope>NUCLEOTIDE SEQUENCE</scope>
    <source>
        <strain evidence="4">cv. Williams 82</strain>
        <tissue evidence="3">Callus</tissue>
    </source>
</reference>
<dbReference type="AlphaFoldDB" id="A0A0R0II97"/>
<dbReference type="NCBIfam" id="TIGR00369">
    <property type="entry name" value="unchar_dom_1"/>
    <property type="match status" value="1"/>
</dbReference>
<dbReference type="GO" id="GO:0005777">
    <property type="term" value="C:peroxisome"/>
    <property type="evidence" value="ECO:0000318"/>
    <property type="project" value="GO_Central"/>
</dbReference>
<reference evidence="3" key="3">
    <citation type="submission" date="2018-07" db="EMBL/GenBank/DDBJ databases">
        <title>WGS assembly of Glycine max.</title>
        <authorList>
            <person name="Schmutz J."/>
            <person name="Cannon S."/>
            <person name="Schlueter J."/>
            <person name="Ma J."/>
            <person name="Mitros T."/>
            <person name="Nelson W."/>
            <person name="Hyten D."/>
            <person name="Song Q."/>
            <person name="Thelen J."/>
            <person name="Cheng J."/>
            <person name="Xu D."/>
            <person name="Hellsten U."/>
            <person name="May G."/>
            <person name="Yu Y."/>
            <person name="Sakurai T."/>
            <person name="Umezawa T."/>
            <person name="Bhattacharyya M."/>
            <person name="Sandhu D."/>
            <person name="Valliyodan B."/>
            <person name="Lindquist E."/>
            <person name="Peto M."/>
            <person name="Grant D."/>
            <person name="Shu S."/>
            <person name="Goodstein D."/>
            <person name="Barry K."/>
            <person name="Futrell-Griggs M."/>
            <person name="Abernathy B."/>
            <person name="Du J."/>
            <person name="Tian Z."/>
            <person name="Zhu L."/>
            <person name="Gill N."/>
            <person name="Joshi T."/>
            <person name="Libault M."/>
            <person name="Sethuraman A."/>
            <person name="Zhang X."/>
            <person name="Shinozaki K."/>
            <person name="Nguyen H."/>
            <person name="Wing R."/>
            <person name="Cregan P."/>
            <person name="Specht J."/>
            <person name="Grimwood J."/>
            <person name="Rokhsar D."/>
            <person name="Stacey G."/>
            <person name="Shoemaker R."/>
            <person name="Jackson S."/>
        </authorList>
    </citation>
    <scope>NUCLEOTIDE SEQUENCE</scope>
    <source>
        <tissue evidence="3">Callus</tissue>
    </source>
</reference>
<dbReference type="GO" id="GO:0061522">
    <property type="term" value="F:1,4-dihydroxy-2-naphthoyl-CoA thioesterase activity"/>
    <property type="evidence" value="ECO:0000318"/>
    <property type="project" value="GO_Central"/>
</dbReference>
<dbReference type="SUPFAM" id="SSF54637">
    <property type="entry name" value="Thioesterase/thiol ester dehydrase-isomerase"/>
    <property type="match status" value="1"/>
</dbReference>
<dbReference type="InterPro" id="IPR003736">
    <property type="entry name" value="PAAI_dom"/>
</dbReference>
<dbReference type="EnsemblPlants" id="KRH40073">
    <property type="protein sequence ID" value="KRH40073"/>
    <property type="gene ID" value="GLYMA_09G236300"/>
</dbReference>
<dbReference type="PaxDb" id="3847-GLYMA09G37100.1"/>
<accession>A0A0R0II97</accession>
<dbReference type="Proteomes" id="UP000008827">
    <property type="component" value="Chromosome 9"/>
</dbReference>
<evidence type="ECO:0000313" key="4">
    <source>
        <dbReference type="EnsemblPlants" id="KRH40073"/>
    </source>
</evidence>
<evidence type="ECO:0000313" key="5">
    <source>
        <dbReference type="Proteomes" id="UP000008827"/>
    </source>
</evidence>
<dbReference type="STRING" id="3847.A0A0R0II97"/>
<keyword evidence="1" id="KW-0378">Hydrolase</keyword>
<dbReference type="GO" id="GO:0042372">
    <property type="term" value="P:phylloquinone biosynthetic process"/>
    <property type="evidence" value="ECO:0000318"/>
    <property type="project" value="GO_Central"/>
</dbReference>
<evidence type="ECO:0000259" key="2">
    <source>
        <dbReference type="Pfam" id="PF03061"/>
    </source>
</evidence>
<dbReference type="InterPro" id="IPR006683">
    <property type="entry name" value="Thioestr_dom"/>
</dbReference>
<sequence length="134" mass="14772">MESSSSKTTAEVDVTLHFFGFELQHLSPQWTYPFKELHGGVSALIAESLTSMGAHIASGYQRVAGIQLSINHLKSVALGDFLYAEAIPLNVGRSIQVWEVKIWKLDPSNSAKKSLISSSRLTLRNNMPQIVHHA</sequence>
<dbReference type="CDD" id="cd03443">
    <property type="entry name" value="PaaI_thioesterase"/>
    <property type="match status" value="1"/>
</dbReference>
<reference evidence="4" key="2">
    <citation type="submission" date="2018-02" db="UniProtKB">
        <authorList>
            <consortium name="EnsemblPlants"/>
        </authorList>
    </citation>
    <scope>IDENTIFICATION</scope>
    <source>
        <strain evidence="4">Williams 82</strain>
    </source>
</reference>
<dbReference type="OMA" id="ITHKCCQ"/>
<dbReference type="EMBL" id="CM000842">
    <property type="protein sequence ID" value="KRH40073.1"/>
    <property type="molecule type" value="Genomic_DNA"/>
</dbReference>
<dbReference type="InterPro" id="IPR029069">
    <property type="entry name" value="HotDog_dom_sf"/>
</dbReference>
<dbReference type="Gene3D" id="3.10.129.10">
    <property type="entry name" value="Hotdog Thioesterase"/>
    <property type="match status" value="1"/>
</dbReference>
<organism evidence="3">
    <name type="scientific">Glycine max</name>
    <name type="common">Soybean</name>
    <name type="synonym">Glycine hispida</name>
    <dbReference type="NCBI Taxonomy" id="3847"/>
    <lineage>
        <taxon>Eukaryota</taxon>
        <taxon>Viridiplantae</taxon>
        <taxon>Streptophyta</taxon>
        <taxon>Embryophyta</taxon>
        <taxon>Tracheophyta</taxon>
        <taxon>Spermatophyta</taxon>
        <taxon>Magnoliopsida</taxon>
        <taxon>eudicotyledons</taxon>
        <taxon>Gunneridae</taxon>
        <taxon>Pentapetalae</taxon>
        <taxon>rosids</taxon>
        <taxon>fabids</taxon>
        <taxon>Fabales</taxon>
        <taxon>Fabaceae</taxon>
        <taxon>Papilionoideae</taxon>
        <taxon>50 kb inversion clade</taxon>
        <taxon>NPAAA clade</taxon>
        <taxon>indigoferoid/millettioid clade</taxon>
        <taxon>Phaseoleae</taxon>
        <taxon>Glycine</taxon>
        <taxon>Glycine subgen. Soja</taxon>
    </lineage>
</organism>
<dbReference type="PANTHER" id="PTHR43240:SF5">
    <property type="entry name" value="1,4-DIHYDROXY-2-NAPHTHOYL-COA THIOESTERASE 1"/>
    <property type="match status" value="1"/>
</dbReference>
<evidence type="ECO:0000313" key="3">
    <source>
        <dbReference type="EMBL" id="KRH40073.1"/>
    </source>
</evidence>